<dbReference type="AlphaFoldDB" id="A0A5N7ASP9"/>
<protein>
    <submittedName>
        <fullName evidence="2">Uncharacterized protein</fullName>
    </submittedName>
</protein>
<evidence type="ECO:0000256" key="1">
    <source>
        <dbReference type="SAM" id="SignalP"/>
    </source>
</evidence>
<organism evidence="2 3">
    <name type="scientific">Aspergillus bertholletiae</name>
    <dbReference type="NCBI Taxonomy" id="1226010"/>
    <lineage>
        <taxon>Eukaryota</taxon>
        <taxon>Fungi</taxon>
        <taxon>Dikarya</taxon>
        <taxon>Ascomycota</taxon>
        <taxon>Pezizomycotina</taxon>
        <taxon>Eurotiomycetes</taxon>
        <taxon>Eurotiomycetidae</taxon>
        <taxon>Eurotiales</taxon>
        <taxon>Aspergillaceae</taxon>
        <taxon>Aspergillus</taxon>
        <taxon>Aspergillus subgen. Circumdati</taxon>
    </lineage>
</organism>
<evidence type="ECO:0000313" key="2">
    <source>
        <dbReference type="EMBL" id="KAE8372885.1"/>
    </source>
</evidence>
<accession>A0A5N7ASP9</accession>
<dbReference type="EMBL" id="ML736336">
    <property type="protein sequence ID" value="KAE8372885.1"/>
    <property type="molecule type" value="Genomic_DNA"/>
</dbReference>
<feature type="signal peptide" evidence="1">
    <location>
        <begin position="1"/>
        <end position="31"/>
    </location>
</feature>
<dbReference type="Proteomes" id="UP000326198">
    <property type="component" value="Unassembled WGS sequence"/>
</dbReference>
<keyword evidence="3" id="KW-1185">Reference proteome</keyword>
<feature type="chain" id="PRO_5025067408" evidence="1">
    <location>
        <begin position="32"/>
        <end position="120"/>
    </location>
</feature>
<proteinExistence type="predicted"/>
<evidence type="ECO:0000313" key="3">
    <source>
        <dbReference type="Proteomes" id="UP000326198"/>
    </source>
</evidence>
<gene>
    <name evidence="2" type="ORF">BDV26DRAFT_81487</name>
</gene>
<sequence length="120" mass="13834">MTMHLVVANEAGELFWAVWLLWGWLEGLTACQVVADATKSESDAEYMFCFQSQPKLPWKFTSTHSLGSYYIIDAIHSQTNISRYIYLHSLLYISDIPITAKDIELILWDIWDWNSSGLVI</sequence>
<name>A0A5N7ASP9_9EURO</name>
<reference evidence="2 3" key="1">
    <citation type="submission" date="2019-04" db="EMBL/GenBank/DDBJ databases">
        <title>Friends and foes A comparative genomics studyof 23 Aspergillus species from section Flavi.</title>
        <authorList>
            <consortium name="DOE Joint Genome Institute"/>
            <person name="Kjaerbolling I."/>
            <person name="Vesth T."/>
            <person name="Frisvad J.C."/>
            <person name="Nybo J.L."/>
            <person name="Theobald S."/>
            <person name="Kildgaard S."/>
            <person name="Isbrandt T."/>
            <person name="Kuo A."/>
            <person name="Sato A."/>
            <person name="Lyhne E.K."/>
            <person name="Kogle M.E."/>
            <person name="Wiebenga A."/>
            <person name="Kun R.S."/>
            <person name="Lubbers R.J."/>
            <person name="Makela M.R."/>
            <person name="Barry K."/>
            <person name="Chovatia M."/>
            <person name="Clum A."/>
            <person name="Daum C."/>
            <person name="Haridas S."/>
            <person name="He G."/>
            <person name="LaButti K."/>
            <person name="Lipzen A."/>
            <person name="Mondo S."/>
            <person name="Riley R."/>
            <person name="Salamov A."/>
            <person name="Simmons B.A."/>
            <person name="Magnuson J.K."/>
            <person name="Henrissat B."/>
            <person name="Mortensen U.H."/>
            <person name="Larsen T.O."/>
            <person name="Devries R.P."/>
            <person name="Grigoriev I.V."/>
            <person name="Machida M."/>
            <person name="Baker S.E."/>
            <person name="Andersen M.R."/>
        </authorList>
    </citation>
    <scope>NUCLEOTIDE SEQUENCE [LARGE SCALE GENOMIC DNA]</scope>
    <source>
        <strain evidence="2 3">IBT 29228</strain>
    </source>
</reference>
<keyword evidence="1" id="KW-0732">Signal</keyword>